<accession>A0A3N2BER0</accession>
<name>A0A3N2BER0_9MICO</name>
<keyword evidence="2" id="KW-0472">Membrane</keyword>
<reference evidence="4 5" key="1">
    <citation type="submission" date="2018-11" db="EMBL/GenBank/DDBJ databases">
        <title>Sequencing the genomes of 1000 actinobacteria strains.</title>
        <authorList>
            <person name="Klenk H.-P."/>
        </authorList>
    </citation>
    <scope>NUCLEOTIDE SEQUENCE [LARGE SCALE GENOMIC DNA]</scope>
    <source>
        <strain evidence="4 5">DSM 11294</strain>
    </source>
</reference>
<feature type="region of interest" description="Disordered" evidence="1">
    <location>
        <begin position="215"/>
        <end position="238"/>
    </location>
</feature>
<evidence type="ECO:0000313" key="5">
    <source>
        <dbReference type="Proteomes" id="UP000280668"/>
    </source>
</evidence>
<evidence type="ECO:0000259" key="3">
    <source>
        <dbReference type="SMART" id="SM00858"/>
    </source>
</evidence>
<feature type="domain" description="SAF" evidence="3">
    <location>
        <begin position="47"/>
        <end position="109"/>
    </location>
</feature>
<dbReference type="OrthoDB" id="5083100at2"/>
<protein>
    <recommendedName>
        <fullName evidence="3">SAF domain-containing protein</fullName>
    </recommendedName>
</protein>
<dbReference type="RefSeq" id="WP_148058930.1">
    <property type="nucleotide sequence ID" value="NZ_RKHK01000001.1"/>
</dbReference>
<dbReference type="Proteomes" id="UP000280668">
    <property type="component" value="Unassembled WGS sequence"/>
</dbReference>
<evidence type="ECO:0000313" key="4">
    <source>
        <dbReference type="EMBL" id="ROR73753.1"/>
    </source>
</evidence>
<dbReference type="SMART" id="SM00858">
    <property type="entry name" value="SAF"/>
    <property type="match status" value="1"/>
</dbReference>
<feature type="transmembrane region" description="Helical" evidence="2">
    <location>
        <begin position="21"/>
        <end position="40"/>
    </location>
</feature>
<dbReference type="AlphaFoldDB" id="A0A3N2BER0"/>
<keyword evidence="2" id="KW-0812">Transmembrane</keyword>
<organism evidence="4 5">
    <name type="scientific">Bogoriella caseilytica</name>
    <dbReference type="NCBI Taxonomy" id="56055"/>
    <lineage>
        <taxon>Bacteria</taxon>
        <taxon>Bacillati</taxon>
        <taxon>Actinomycetota</taxon>
        <taxon>Actinomycetes</taxon>
        <taxon>Micrococcales</taxon>
        <taxon>Bogoriellaceae</taxon>
        <taxon>Bogoriella</taxon>
    </lineage>
</organism>
<sequence length="238" mass="24352">MTANEPPTARRMRRPGWRDPRLGVGVALVAASVALGVWAVRDAGATEPVYATAEAVMPGAVVQAEDLVLREVRLGEVGDHYLRPGELEGAATMLRAIGPGELLPRGAVGQPGATGMRPLVVELDGALPTQLPPGTSVDLWRLPSASSAREEAEHPALVVEDVIIAEVLDDDGMFLSGRATAVELLIPGESLADALAAVAAEGSLVVVPVAPSGGGIELEERGDVDTVSEADEGAAGAP</sequence>
<comment type="caution">
    <text evidence="4">The sequence shown here is derived from an EMBL/GenBank/DDBJ whole genome shotgun (WGS) entry which is preliminary data.</text>
</comment>
<proteinExistence type="predicted"/>
<evidence type="ECO:0000256" key="1">
    <source>
        <dbReference type="SAM" id="MobiDB-lite"/>
    </source>
</evidence>
<gene>
    <name evidence="4" type="ORF">EDD31_2141</name>
</gene>
<dbReference type="InterPro" id="IPR013974">
    <property type="entry name" value="SAF"/>
</dbReference>
<evidence type="ECO:0000256" key="2">
    <source>
        <dbReference type="SAM" id="Phobius"/>
    </source>
</evidence>
<dbReference type="CDD" id="cd11614">
    <property type="entry name" value="SAF_CpaB_FlgA_like"/>
    <property type="match status" value="1"/>
</dbReference>
<keyword evidence="2" id="KW-1133">Transmembrane helix</keyword>
<keyword evidence="5" id="KW-1185">Reference proteome</keyword>
<dbReference type="Pfam" id="PF08666">
    <property type="entry name" value="SAF"/>
    <property type="match status" value="1"/>
</dbReference>
<dbReference type="EMBL" id="RKHK01000001">
    <property type="protein sequence ID" value="ROR73753.1"/>
    <property type="molecule type" value="Genomic_DNA"/>
</dbReference>